<dbReference type="GeneID" id="17269259"/>
<dbReference type="KEGG" id="ehx:EMIHUDRAFT_239211"/>
<feature type="transmembrane region" description="Helical" evidence="4">
    <location>
        <begin position="466"/>
        <end position="490"/>
    </location>
</feature>
<dbReference type="PaxDb" id="2903-EOD23721"/>
<protein>
    <recommendedName>
        <fullName evidence="5">Cytochrome c domain-containing protein</fullName>
    </recommendedName>
</protein>
<feature type="domain" description="Cytochrome c" evidence="5">
    <location>
        <begin position="54"/>
        <end position="191"/>
    </location>
</feature>
<keyword evidence="2 3" id="KW-0408">Iron</keyword>
<dbReference type="GO" id="GO:0009055">
    <property type="term" value="F:electron transfer activity"/>
    <property type="evidence" value="ECO:0007669"/>
    <property type="project" value="InterPro"/>
</dbReference>
<dbReference type="InterPro" id="IPR009056">
    <property type="entry name" value="Cyt_c-like_dom"/>
</dbReference>
<evidence type="ECO:0000313" key="7">
    <source>
        <dbReference type="Proteomes" id="UP000013827"/>
    </source>
</evidence>
<dbReference type="STRING" id="2903.R1EL62"/>
<evidence type="ECO:0000256" key="4">
    <source>
        <dbReference type="SAM" id="Phobius"/>
    </source>
</evidence>
<dbReference type="EnsemblProtists" id="EOD23721">
    <property type="protein sequence ID" value="EOD23721"/>
    <property type="gene ID" value="EMIHUDRAFT_239211"/>
</dbReference>
<accession>A0A0D3JJN6</accession>
<keyword evidence="7" id="KW-1185">Reference proteome</keyword>
<reference evidence="6" key="2">
    <citation type="submission" date="2024-10" db="UniProtKB">
        <authorList>
            <consortium name="EnsemblProtists"/>
        </authorList>
    </citation>
    <scope>IDENTIFICATION</scope>
</reference>
<evidence type="ECO:0000256" key="2">
    <source>
        <dbReference type="ARBA" id="ARBA00023004"/>
    </source>
</evidence>
<proteinExistence type="predicted"/>
<organism evidence="6 7">
    <name type="scientific">Emiliania huxleyi (strain CCMP1516)</name>
    <dbReference type="NCBI Taxonomy" id="280463"/>
    <lineage>
        <taxon>Eukaryota</taxon>
        <taxon>Haptista</taxon>
        <taxon>Haptophyta</taxon>
        <taxon>Prymnesiophyceae</taxon>
        <taxon>Isochrysidales</taxon>
        <taxon>Noelaerhabdaceae</taxon>
        <taxon>Emiliania</taxon>
    </lineage>
</organism>
<keyword evidence="3" id="KW-0349">Heme</keyword>
<dbReference type="RefSeq" id="XP_005776150.1">
    <property type="nucleotide sequence ID" value="XM_005776093.1"/>
</dbReference>
<dbReference type="PROSITE" id="PS51007">
    <property type="entry name" value="CYTC"/>
    <property type="match status" value="1"/>
</dbReference>
<dbReference type="PANTHER" id="PTHR45588">
    <property type="entry name" value="TPR DOMAIN-CONTAINING PROTEIN"/>
    <property type="match status" value="1"/>
</dbReference>
<evidence type="ECO:0000313" key="6">
    <source>
        <dbReference type="EnsemblProtists" id="EOD23721"/>
    </source>
</evidence>
<keyword evidence="4" id="KW-1133">Transmembrane helix</keyword>
<dbReference type="GO" id="GO:0020037">
    <property type="term" value="F:heme binding"/>
    <property type="evidence" value="ECO:0007669"/>
    <property type="project" value="InterPro"/>
</dbReference>
<keyword evidence="4" id="KW-0472">Membrane</keyword>
<keyword evidence="1 3" id="KW-0479">Metal-binding</keyword>
<evidence type="ECO:0000256" key="1">
    <source>
        <dbReference type="ARBA" id="ARBA00022723"/>
    </source>
</evidence>
<evidence type="ECO:0000259" key="5">
    <source>
        <dbReference type="PROSITE" id="PS51007"/>
    </source>
</evidence>
<dbReference type="GO" id="GO:0046872">
    <property type="term" value="F:metal ion binding"/>
    <property type="evidence" value="ECO:0007669"/>
    <property type="project" value="UniProtKB-KW"/>
</dbReference>
<dbReference type="Proteomes" id="UP000013827">
    <property type="component" value="Unassembled WGS sequence"/>
</dbReference>
<name>A0A0D3JJN6_EMIH1</name>
<evidence type="ECO:0000256" key="3">
    <source>
        <dbReference type="PROSITE-ProRule" id="PRU00433"/>
    </source>
</evidence>
<dbReference type="PANTHER" id="PTHR45588:SF1">
    <property type="entry name" value="WW DOMAIN-CONTAINING PROTEIN"/>
    <property type="match status" value="1"/>
</dbReference>
<sequence>MAALFNGVLTKQDEPMPIANLSGSRSCEIRFSACGGGGGATLAFEEGMRLALGFDFLRAREAFERCELLAPSCAMCHWGVGWSLGPTLNHALKPPLSLAAARAAASRAAELLPPHVPGNSTQLLPPSARDSSLRDAAAGWWLVRALAVRYAANATNAAATVVQRIAYAEAMEAAARAEKSHSLVRYLAADAWMNVAPWDYWASDRRQTCRRALGRGRTRRAPKRTCWRRLPSHRGTQAAWHLPLLRLASSYSLDGAADALRGLCPDAPHLLHMPSHIDMRRGRFEACVSCNSAAAARPLVEQVYPEHNLECARMAGDRAAAVRSGDAVAEFARRGLLVSAHSADLNSYERYLAAPALTDAESRRLTPLEHGRLVLLSRHAMGYDEPPSLYASRRPALALAVLEVGEDRAGLPARAAAAAILREELSRLPRSPEALGLCAEARLSCSADADAALLSALRSAASPERVAVAAIVAAFAAVAILAAAIAARALPLAWRRRRGAGPDGQRAGSPPAPHGPGKWGQLLML</sequence>
<dbReference type="HOGENOM" id="CLU_463401_0_0_1"/>
<keyword evidence="4" id="KW-0812">Transmembrane</keyword>
<dbReference type="AlphaFoldDB" id="A0A0D3JJN6"/>
<reference evidence="7" key="1">
    <citation type="journal article" date="2013" name="Nature">
        <title>Pan genome of the phytoplankton Emiliania underpins its global distribution.</title>
        <authorList>
            <person name="Read B.A."/>
            <person name="Kegel J."/>
            <person name="Klute M.J."/>
            <person name="Kuo A."/>
            <person name="Lefebvre S.C."/>
            <person name="Maumus F."/>
            <person name="Mayer C."/>
            <person name="Miller J."/>
            <person name="Monier A."/>
            <person name="Salamov A."/>
            <person name="Young J."/>
            <person name="Aguilar M."/>
            <person name="Claverie J.M."/>
            <person name="Frickenhaus S."/>
            <person name="Gonzalez K."/>
            <person name="Herman E.K."/>
            <person name="Lin Y.C."/>
            <person name="Napier J."/>
            <person name="Ogata H."/>
            <person name="Sarno A.F."/>
            <person name="Shmutz J."/>
            <person name="Schroeder D."/>
            <person name="de Vargas C."/>
            <person name="Verret F."/>
            <person name="von Dassow P."/>
            <person name="Valentin K."/>
            <person name="Van de Peer Y."/>
            <person name="Wheeler G."/>
            <person name="Dacks J.B."/>
            <person name="Delwiche C.F."/>
            <person name="Dyhrman S.T."/>
            <person name="Glockner G."/>
            <person name="John U."/>
            <person name="Richards T."/>
            <person name="Worden A.Z."/>
            <person name="Zhang X."/>
            <person name="Grigoriev I.V."/>
            <person name="Allen A.E."/>
            <person name="Bidle K."/>
            <person name="Borodovsky M."/>
            <person name="Bowler C."/>
            <person name="Brownlee C."/>
            <person name="Cock J.M."/>
            <person name="Elias M."/>
            <person name="Gladyshev V.N."/>
            <person name="Groth M."/>
            <person name="Guda C."/>
            <person name="Hadaegh A."/>
            <person name="Iglesias-Rodriguez M.D."/>
            <person name="Jenkins J."/>
            <person name="Jones B.M."/>
            <person name="Lawson T."/>
            <person name="Leese F."/>
            <person name="Lindquist E."/>
            <person name="Lobanov A."/>
            <person name="Lomsadze A."/>
            <person name="Malik S.B."/>
            <person name="Marsh M.E."/>
            <person name="Mackinder L."/>
            <person name="Mock T."/>
            <person name="Mueller-Roeber B."/>
            <person name="Pagarete A."/>
            <person name="Parker M."/>
            <person name="Probert I."/>
            <person name="Quesneville H."/>
            <person name="Raines C."/>
            <person name="Rensing S.A."/>
            <person name="Riano-Pachon D.M."/>
            <person name="Richier S."/>
            <person name="Rokitta S."/>
            <person name="Shiraiwa Y."/>
            <person name="Soanes D.M."/>
            <person name="van der Giezen M."/>
            <person name="Wahlund T.M."/>
            <person name="Williams B."/>
            <person name="Wilson W."/>
            <person name="Wolfe G."/>
            <person name="Wurch L.L."/>
        </authorList>
    </citation>
    <scope>NUCLEOTIDE SEQUENCE</scope>
</reference>